<keyword evidence="4" id="KW-1185">Reference proteome</keyword>
<feature type="region of interest" description="Disordered" evidence="1">
    <location>
        <begin position="759"/>
        <end position="792"/>
    </location>
</feature>
<feature type="compositionally biased region" description="Polar residues" evidence="1">
    <location>
        <begin position="356"/>
        <end position="376"/>
    </location>
</feature>
<reference evidence="3 4" key="1">
    <citation type="submission" date="2024-09" db="EMBL/GenBank/DDBJ databases">
        <title>Chromosome-scale assembly of Riccia fluitans.</title>
        <authorList>
            <person name="Paukszto L."/>
            <person name="Sawicki J."/>
            <person name="Karawczyk K."/>
            <person name="Piernik-Szablinska J."/>
            <person name="Szczecinska M."/>
            <person name="Mazdziarz M."/>
        </authorList>
    </citation>
    <scope>NUCLEOTIDE SEQUENCE [LARGE SCALE GENOMIC DNA]</scope>
    <source>
        <strain evidence="3">Rf_01</strain>
        <tissue evidence="3">Aerial parts of the thallus</tissue>
    </source>
</reference>
<feature type="compositionally biased region" description="Polar residues" evidence="1">
    <location>
        <begin position="673"/>
        <end position="687"/>
    </location>
</feature>
<sequence length="2683" mass="299480">MDPASEDQRIDLIPQPQGSASVRRPDGDTLNDTTSQNVVNIDGQISQRASESASLPIRQFTGSTGTFPIRQFTDYNYTTYVPKSDGQSSQSTGSARRPEEDDELIFDDGTDQNIEYLLNQISRAERANPTANRTFRRFTSSRGRLPQMSTDVQLTLGGASARRPDGDTLNDTTSQNVVNIGGQISQTASASASASLPIRQVTDSRGRLPQMSTDVQLTLGGASARRPDGDTLNDTTFQNVVNTGGQISQTASASASLPIRQFTGYNYTTYVPKSDGQISQSTGSASARRPEEDDELILDDTTDQNTENTDAAERANAIASRPFRRFTSSRGRLPQMSTDVQLTLGSASARRPDPLNDTTSQNVLNTSGQISQTESASASLPIRQFMGYNYTTYVPKSDGQISQSTGSASARRPEEDDELILHDTTDQNTENTDVAERANAIASRPFRRFTSSRGQLPQMNTDVQLTLGGASARRPDRDTLNDTTYQNVVNTGVQISQTASASASLPIRQVTDSRGRLSQMNTDVQLTLGGASARRPDGDTLNDTTSQNLVNTDGQISQTASASASLPIRQSTDSRGRLPQMSTDVQMTLGGASARRPDGDPLNDTTSQNVVNTGGQISQTASASASLPIRQFTGYNYPTYVPKSDGQISQSTGSASARRPEERDELILDDTTDQNIENTDGQISRAESGNARRSFRRFKSSSGRSSELNSEGVHSSSSLLLRRDLRVNEGSLISNLQPWQDQSSQFRAQLALNPLQRMQDVHGSSSQSVHVRPQTENERRPEGQGRQEVIPPTAFNIGDPVASGNYNYLIAPPPQGQAAILPPEERYFVYEEILTCMLAQRLRGTGKAATLEAAQRIARDTLIATESAQAIMRRRFQEFKYDDLINMRLPVSSREQIESFLGVDEITLNARNNGEGQAPLMIQKIERTLPDDSRVNYIFKAWCLFSAAPPPRITHVDIRTRVNYYYLALRARMVERQLVIDTEEATEIIQASLDYQRKIESLLPNKLILEYAVRINTGKDVDAYLGLDEIFEAEPSSKDHTPGDEASGSGDAAVDSETGPSFEFARDFKALDLQQYTAHVRRRLETTRGRIATNYRHAHEIVGRHKEFLQSQFTMIQKLSTVPLFTQGDPEAYDKFLGIDQIHVRELERIRRGKDQDPHHPEPETNTGPSYRQQLPQEQISTGVPRDIIIPDHERGQERLGAASLHKLMNDEIIAGLYNYLIAKPPEGQPGLPERERYFLYRWFLKSRLVHRLADARLARTPEQALAVANNILATPSARILMEEKFVLFRYDEIIQMWSPAVPEKKVDSFLGVDQILNLAAENVVAAFGDRQAAADELRQPSGIRIKYITKLCCLFAALPPQTSKVHSPPIASRISHYRLGLLRRIVEQNIKNFTAAEKFIDRPDIKAKICRIVTEPSTTPLLSNAVGIKTEEDADAFLGLAELLEGENELSSTEKKEGIFQVPNYILQDKAGGDNEPKMGSGTAQSVENMMRTLSISQPPQNQASIESTPDVAENTEITTAAMTEIAVTTVKPKRNRKKKGGSRTPEAKVGDEGGNQNEAESSGGNDTLKTVSAEEEAAAILLELKGLIANNRPDDMTAVIAEQQPAPNQTPSLPQDKLLVQVPTGRDQKKKKGKKASRISLVEGGGNSGGVQEDILSSLKNLQLGPQRTEVDNNTISDTAANMVGLRPSDPAENRKTVSSDNAGPSSSSSSATGLPPVVSGGNPGEPEADPDPKDPEYTKLIQRGMDSLKDVPYELLLEIAGGDMEKILPSRDRRVGNITTGYPENKILLDTNMFRLQFDTDAYYSYPVKWNPPRVTTKQVLRSFKVKVWKQACEKSSLDWAKFGNYKVGELKLGAWNLGQNIYRPSEIPPRVLANPRTNPLSFQSVIQTKKSQFKQKLDQITLTIDQNMNRVETDMSQLITDGGDHQDSLSWANLSNVLQSIFYQFPVWTRDWVEDSKQLRLFYPDTRHPIDRENWIAGQILEQIVHQPDPAVSPNTLFEFHRGYRASARLFPGGVYVNVWTCFAPFYKPDVTVDKAIETVLNIKFNRKHDGNRLREDEWKCLEDTTRYKEAFAAWPDMEPKDVLSITLPAVKVSPTKDYFLPSWALVIRDRDKHGVKKRGLLSDYAYRLRKQLYDNIGANEYMDFACNWVKYWIRQDKSLSEFKVRITPTPLRVNAGRLNPPDHERFRLFDCSARSRIQITEHSWRRVDAHVNDPVGRTARPNVRSLLVLHFSDTKFDTISRWFTEFRSMNHLPDTYLPDLRENPRTSYIHQCEDPQNVETFTSQLEDCITRFKELTKSRIKSPHAVFLFLGSKDGVSTGIYSEFKFACDVKFGVKSQVVVLGSFPVNVNPSPAGHGDNDDGRNVVNLYPRMFNLFLKFNKKMGGLNLSYSDNNYWNSRNYGAMIFGADVTHSSPSQEIHHSIASIVASIDIPPTTYAARVRIQPKDQEIIQETEVMVRELVQLFFLRNPGTNLHTVFFFRDGVGSGQICDLLSTEIPALRRGLRAGGANADVKLVYLIAVKRHHTRFRQVRTAHDQKEISGEIQPGMAVNDLPMNPLQSSFYLCTHLHPPPGCTVKRGVCRPTLYHLLVDQRDQHLSHLQGLIYNLSYTYDKGPKTLSIVPAIHYAHMACTRGRLYYKQMDLGRTLKLTAVKWGDPYLDNPNTRFPIHPDIKDTMYYL</sequence>
<feature type="region of interest" description="Disordered" evidence="1">
    <location>
        <begin position="640"/>
        <end position="718"/>
    </location>
</feature>
<feature type="compositionally biased region" description="Polar residues" evidence="1">
    <location>
        <begin position="646"/>
        <end position="655"/>
    </location>
</feature>
<dbReference type="InterPro" id="IPR003165">
    <property type="entry name" value="Piwi"/>
</dbReference>
<feature type="compositionally biased region" description="Basic and acidic residues" evidence="1">
    <location>
        <begin position="1151"/>
        <end position="1163"/>
    </location>
</feature>
<dbReference type="PANTHER" id="PTHR22891">
    <property type="entry name" value="EUKARYOTIC TRANSLATION INITIATION FACTOR 2C"/>
    <property type="match status" value="1"/>
</dbReference>
<feature type="compositionally biased region" description="Polar residues" evidence="1">
    <location>
        <begin position="326"/>
        <end position="346"/>
    </location>
</feature>
<evidence type="ECO:0000259" key="2">
    <source>
        <dbReference type="PROSITE" id="PS50822"/>
    </source>
</evidence>
<dbReference type="Gene3D" id="3.40.50.2300">
    <property type="match status" value="1"/>
</dbReference>
<dbReference type="SUPFAM" id="SSF53098">
    <property type="entry name" value="Ribonuclease H-like"/>
    <property type="match status" value="1"/>
</dbReference>
<feature type="region of interest" description="Disordered" evidence="1">
    <location>
        <begin position="1525"/>
        <end position="1569"/>
    </location>
</feature>
<organism evidence="3 4">
    <name type="scientific">Riccia fluitans</name>
    <dbReference type="NCBI Taxonomy" id="41844"/>
    <lineage>
        <taxon>Eukaryota</taxon>
        <taxon>Viridiplantae</taxon>
        <taxon>Streptophyta</taxon>
        <taxon>Embryophyta</taxon>
        <taxon>Marchantiophyta</taxon>
        <taxon>Marchantiopsida</taxon>
        <taxon>Marchantiidae</taxon>
        <taxon>Marchantiales</taxon>
        <taxon>Ricciaceae</taxon>
        <taxon>Riccia</taxon>
    </lineage>
</organism>
<evidence type="ECO:0000313" key="3">
    <source>
        <dbReference type="EMBL" id="KAL2634392.1"/>
    </source>
</evidence>
<feature type="domain" description="Piwi" evidence="2">
    <location>
        <begin position="2310"/>
        <end position="2643"/>
    </location>
</feature>
<feature type="compositionally biased region" description="Polar residues" evidence="1">
    <location>
        <begin position="395"/>
        <end position="408"/>
    </location>
</feature>
<feature type="compositionally biased region" description="Basic residues" evidence="1">
    <location>
        <begin position="1630"/>
        <end position="1639"/>
    </location>
</feature>
<accession>A0ABD1YXE7</accession>
<feature type="region of interest" description="Disordered" evidence="1">
    <location>
        <begin position="1151"/>
        <end position="1174"/>
    </location>
</feature>
<feature type="region of interest" description="Disordered" evidence="1">
    <location>
        <begin position="395"/>
        <end position="418"/>
    </location>
</feature>
<feature type="region of interest" description="Disordered" evidence="1">
    <location>
        <begin position="1035"/>
        <end position="1058"/>
    </location>
</feature>
<feature type="region of interest" description="Disordered" evidence="1">
    <location>
        <begin position="1"/>
        <end position="35"/>
    </location>
</feature>
<feature type="compositionally biased region" description="Basic and acidic residues" evidence="1">
    <location>
        <begin position="773"/>
        <end position="785"/>
    </location>
</feature>
<dbReference type="EMBL" id="JBHFFA010000003">
    <property type="protein sequence ID" value="KAL2634392.1"/>
    <property type="molecule type" value="Genomic_DNA"/>
</dbReference>
<feature type="compositionally biased region" description="Basic and acidic residues" evidence="1">
    <location>
        <begin position="1"/>
        <end position="10"/>
    </location>
</feature>
<evidence type="ECO:0000256" key="1">
    <source>
        <dbReference type="SAM" id="MobiDB-lite"/>
    </source>
</evidence>
<feature type="compositionally biased region" description="Polar residues" evidence="1">
    <location>
        <begin position="541"/>
        <end position="573"/>
    </location>
</feature>
<feature type="compositionally biased region" description="Polar residues" evidence="1">
    <location>
        <begin position="80"/>
        <end position="94"/>
    </location>
</feature>
<dbReference type="PROSITE" id="PS50822">
    <property type="entry name" value="PIWI"/>
    <property type="match status" value="1"/>
</dbReference>
<dbReference type="SMART" id="SM00950">
    <property type="entry name" value="Piwi"/>
    <property type="match status" value="1"/>
</dbReference>
<feature type="compositionally biased region" description="Polar residues" evidence="1">
    <location>
        <begin position="1556"/>
        <end position="1569"/>
    </location>
</feature>
<dbReference type="Gene3D" id="3.30.420.10">
    <property type="entry name" value="Ribonuclease H-like superfamily/Ribonuclease H"/>
    <property type="match status" value="1"/>
</dbReference>
<feature type="region of interest" description="Disordered" evidence="1">
    <location>
        <begin position="1624"/>
        <end position="1652"/>
    </location>
</feature>
<feature type="region of interest" description="Disordered" evidence="1">
    <location>
        <begin position="1668"/>
        <end position="1741"/>
    </location>
</feature>
<protein>
    <recommendedName>
        <fullName evidence="2">Piwi domain-containing protein</fullName>
    </recommendedName>
</protein>
<feature type="compositionally biased region" description="Polar residues" evidence="1">
    <location>
        <begin position="1164"/>
        <end position="1174"/>
    </location>
</feature>
<feature type="compositionally biased region" description="Basic residues" evidence="1">
    <location>
        <begin position="1533"/>
        <end position="1543"/>
    </location>
</feature>
<dbReference type="InterPro" id="IPR012337">
    <property type="entry name" value="RNaseH-like_sf"/>
</dbReference>
<dbReference type="Pfam" id="PF02171">
    <property type="entry name" value="Piwi"/>
    <property type="match status" value="1"/>
</dbReference>
<dbReference type="InterPro" id="IPR036397">
    <property type="entry name" value="RNaseH_sf"/>
</dbReference>
<feature type="compositionally biased region" description="Polar residues" evidence="1">
    <location>
        <begin position="603"/>
        <end position="612"/>
    </location>
</feature>
<name>A0ABD1YXE7_9MARC</name>
<feature type="compositionally biased region" description="Polar residues" evidence="1">
    <location>
        <begin position="270"/>
        <end position="285"/>
    </location>
</feature>
<evidence type="ECO:0000313" key="4">
    <source>
        <dbReference type="Proteomes" id="UP001605036"/>
    </source>
</evidence>
<feature type="region of interest" description="Disordered" evidence="1">
    <location>
        <begin position="270"/>
        <end position="376"/>
    </location>
</feature>
<feature type="compositionally biased region" description="Polar residues" evidence="1">
    <location>
        <begin position="1668"/>
        <end position="1682"/>
    </location>
</feature>
<feature type="region of interest" description="Disordered" evidence="1">
    <location>
        <begin position="529"/>
        <end position="612"/>
    </location>
</feature>
<comment type="caution">
    <text evidence="3">The sequence shown here is derived from an EMBL/GenBank/DDBJ whole genome shotgun (WGS) entry which is preliminary data.</text>
</comment>
<feature type="compositionally biased region" description="Acidic residues" evidence="1">
    <location>
        <begin position="292"/>
        <end position="302"/>
    </location>
</feature>
<feature type="region of interest" description="Disordered" evidence="1">
    <location>
        <begin position="80"/>
        <end position="104"/>
    </location>
</feature>
<gene>
    <name evidence="3" type="ORF">R1flu_005871</name>
</gene>
<feature type="compositionally biased region" description="Low complexity" evidence="1">
    <location>
        <begin position="700"/>
        <end position="718"/>
    </location>
</feature>
<proteinExistence type="predicted"/>
<dbReference type="Proteomes" id="UP001605036">
    <property type="component" value="Unassembled WGS sequence"/>
</dbReference>